<protein>
    <submittedName>
        <fullName evidence="1">TIGR02450 family Trp-rich protein</fullName>
    </submittedName>
</protein>
<organism evidence="1 2">
    <name type="scientific">Undibacterium nitidum</name>
    <dbReference type="NCBI Taxonomy" id="2762298"/>
    <lineage>
        <taxon>Bacteria</taxon>
        <taxon>Pseudomonadati</taxon>
        <taxon>Pseudomonadota</taxon>
        <taxon>Betaproteobacteria</taxon>
        <taxon>Burkholderiales</taxon>
        <taxon>Oxalobacteraceae</taxon>
        <taxon>Undibacterium</taxon>
    </lineage>
</organism>
<accession>A0A923KUH7</accession>
<dbReference type="AlphaFoldDB" id="A0A923KUH7"/>
<sequence length="74" mass="8803">MNSRLNPKKLLLSKWTAVSVENKQKHFLVSKVIEPEHEDLPIVEVEIEAVYSKVKRIIPWRQLHDSTIWKQGWQ</sequence>
<comment type="caution">
    <text evidence="1">The sequence shown here is derived from an EMBL/GenBank/DDBJ whole genome shotgun (WGS) entry which is preliminary data.</text>
</comment>
<evidence type="ECO:0000313" key="1">
    <source>
        <dbReference type="EMBL" id="MBC3882242.1"/>
    </source>
</evidence>
<proteinExistence type="predicted"/>
<dbReference type="RefSeq" id="WP_186916846.1">
    <property type="nucleotide sequence ID" value="NZ_JACOFZ010000004.1"/>
</dbReference>
<gene>
    <name evidence="1" type="ORF">H8K36_12690</name>
</gene>
<name>A0A923KUH7_9BURK</name>
<dbReference type="Pfam" id="PF09493">
    <property type="entry name" value="DUF2389"/>
    <property type="match status" value="1"/>
</dbReference>
<dbReference type="InterPro" id="IPR012663">
    <property type="entry name" value="CHP02450_Tryp"/>
</dbReference>
<keyword evidence="2" id="KW-1185">Reference proteome</keyword>
<dbReference type="Proteomes" id="UP000627446">
    <property type="component" value="Unassembled WGS sequence"/>
</dbReference>
<dbReference type="EMBL" id="JACOFZ010000004">
    <property type="protein sequence ID" value="MBC3882242.1"/>
    <property type="molecule type" value="Genomic_DNA"/>
</dbReference>
<dbReference type="NCBIfam" id="TIGR02450">
    <property type="entry name" value="TIGR02450 family Trp-rich protein"/>
    <property type="match status" value="1"/>
</dbReference>
<evidence type="ECO:0000313" key="2">
    <source>
        <dbReference type="Proteomes" id="UP000627446"/>
    </source>
</evidence>
<reference evidence="1" key="1">
    <citation type="submission" date="2020-08" db="EMBL/GenBank/DDBJ databases">
        <title>Novel species isolated from subtropical streams in China.</title>
        <authorList>
            <person name="Lu H."/>
        </authorList>
    </citation>
    <scope>NUCLEOTIDE SEQUENCE</scope>
    <source>
        <strain evidence="1">LX22W</strain>
    </source>
</reference>